<evidence type="ECO:0000256" key="3">
    <source>
        <dbReference type="ARBA" id="ARBA00022643"/>
    </source>
</evidence>
<accession>A0A859D3S3</accession>
<keyword evidence="2" id="KW-0285">Flavoprotein</keyword>
<dbReference type="PANTHER" id="PTHR42747">
    <property type="entry name" value="NITRONATE MONOOXYGENASE-RELATED"/>
    <property type="match status" value="1"/>
</dbReference>
<evidence type="ECO:0000313" key="6">
    <source>
        <dbReference type="EMBL" id="QKK81880.1"/>
    </source>
</evidence>
<dbReference type="CDD" id="cd04730">
    <property type="entry name" value="NPD_like"/>
    <property type="match status" value="1"/>
</dbReference>
<evidence type="ECO:0000256" key="5">
    <source>
        <dbReference type="ARBA" id="ARBA00023033"/>
    </source>
</evidence>
<dbReference type="PANTHER" id="PTHR42747:SF4">
    <property type="entry name" value="BLR1330 PROTEIN"/>
    <property type="match status" value="1"/>
</dbReference>
<reference evidence="6 7" key="1">
    <citation type="submission" date="2020-06" db="EMBL/GenBank/DDBJ databases">
        <authorList>
            <person name="Voronona O.L."/>
            <person name="Aksenova E.I."/>
            <person name="Kunda M.S."/>
            <person name="Semenov A.N."/>
            <person name="Ryzhova N."/>
        </authorList>
    </citation>
    <scope>NUCLEOTIDE SEQUENCE [LARGE SCALE GENOMIC DNA]</scope>
    <source>
        <strain evidence="6 7">MPKMM3633</strain>
    </source>
</reference>
<keyword evidence="5 6" id="KW-0503">Monooxygenase</keyword>
<gene>
    <name evidence="6" type="ORF">MP3633_3153</name>
</gene>
<dbReference type="RefSeq" id="WP_176336220.1">
    <property type="nucleotide sequence ID" value="NZ_BAAAEF010000032.1"/>
</dbReference>
<dbReference type="KEGG" id="mpri:MP3633_3153"/>
<dbReference type="InterPro" id="IPR013785">
    <property type="entry name" value="Aldolase_TIM"/>
</dbReference>
<organism evidence="6 7">
    <name type="scientific">Marinomonas primoryensis</name>
    <dbReference type="NCBI Taxonomy" id="178399"/>
    <lineage>
        <taxon>Bacteria</taxon>
        <taxon>Pseudomonadati</taxon>
        <taxon>Pseudomonadota</taxon>
        <taxon>Gammaproteobacteria</taxon>
        <taxon>Oceanospirillales</taxon>
        <taxon>Oceanospirillaceae</taxon>
        <taxon>Marinomonas</taxon>
    </lineage>
</organism>
<dbReference type="GO" id="GO:0018580">
    <property type="term" value="F:nitronate monooxygenase activity"/>
    <property type="evidence" value="ECO:0007669"/>
    <property type="project" value="InterPro"/>
</dbReference>
<evidence type="ECO:0000256" key="4">
    <source>
        <dbReference type="ARBA" id="ARBA00023002"/>
    </source>
</evidence>
<dbReference type="EMBL" id="CP054301">
    <property type="protein sequence ID" value="QKK81880.1"/>
    <property type="molecule type" value="Genomic_DNA"/>
</dbReference>
<dbReference type="Gene3D" id="3.20.20.70">
    <property type="entry name" value="Aldolase class I"/>
    <property type="match status" value="1"/>
</dbReference>
<evidence type="ECO:0000256" key="2">
    <source>
        <dbReference type="ARBA" id="ARBA00022630"/>
    </source>
</evidence>
<comment type="similarity">
    <text evidence="1">Belongs to the nitronate monooxygenase family. NMO class I subfamily.</text>
</comment>
<sequence length="318" mass="33805">MNLFDTSSNCLKLPLIVAPMFLVSSPELAIASSKSGVVGSLPAANARTIEDLDQWMAQIHQALNSDNLPWLFNMIVHKTYDRFDAEIELVKRYQPAIVSTALGSPTRVMGAVKSYGGKVIADVITPAMAKKAVDAGVDALILVTNGAGGHTGTYNPLAFIAEVRQFWDGPLGIAGCISTGNDLLAMLIAGADFALSGTRFIGAQESLVSDAYRDMLVEAQMGDVIETKAVSGVKANWMRQSLEKADIDPSVDNPAAIDFSGNISTANKAWKDVWSAGHGVGRIRSKETTAEIVDSMVEEFNSAISNANTLLTQLAKAV</sequence>
<evidence type="ECO:0000256" key="1">
    <source>
        <dbReference type="ARBA" id="ARBA00009881"/>
    </source>
</evidence>
<protein>
    <submittedName>
        <fullName evidence="6">Nitronate monooxygenase</fullName>
    </submittedName>
</protein>
<name>A0A859D3S3_9GAMM</name>
<dbReference type="SUPFAM" id="SSF51412">
    <property type="entry name" value="Inosine monophosphate dehydrogenase (IMPDH)"/>
    <property type="match status" value="1"/>
</dbReference>
<dbReference type="AlphaFoldDB" id="A0A859D3S3"/>
<dbReference type="InterPro" id="IPR004136">
    <property type="entry name" value="NMO"/>
</dbReference>
<dbReference type="Proteomes" id="UP000509371">
    <property type="component" value="Chromosome"/>
</dbReference>
<evidence type="ECO:0000313" key="7">
    <source>
        <dbReference type="Proteomes" id="UP000509371"/>
    </source>
</evidence>
<dbReference type="Pfam" id="PF03060">
    <property type="entry name" value="NMO"/>
    <property type="match status" value="1"/>
</dbReference>
<keyword evidence="3" id="KW-0288">FMN</keyword>
<keyword evidence="4" id="KW-0560">Oxidoreductase</keyword>
<proteinExistence type="inferred from homology"/>